<evidence type="ECO:0000256" key="4">
    <source>
        <dbReference type="ARBA" id="ARBA00021948"/>
    </source>
</evidence>
<dbReference type="EC" id="3.1.3.71" evidence="3 8"/>
<dbReference type="Pfam" id="PF04029">
    <property type="entry name" value="2-ph_phosp"/>
    <property type="match status" value="1"/>
</dbReference>
<protein>
    <recommendedName>
        <fullName evidence="4 8">Probable 2-phosphosulfolactate phosphatase</fullName>
        <ecNumber evidence="3 8">3.1.3.71</ecNumber>
    </recommendedName>
</protein>
<dbReference type="HAMAP" id="MF_00490">
    <property type="entry name" value="ComB"/>
    <property type="match status" value="1"/>
</dbReference>
<dbReference type="Gene3D" id="3.90.1560.10">
    <property type="entry name" value="ComB-like"/>
    <property type="match status" value="1"/>
</dbReference>
<keyword evidence="10" id="KW-1185">Reference proteome</keyword>
<evidence type="ECO:0000313" key="10">
    <source>
        <dbReference type="Proteomes" id="UP001527882"/>
    </source>
</evidence>
<dbReference type="RefSeq" id="WP_269881276.1">
    <property type="nucleotide sequence ID" value="NZ_JAQAGZ010000006.1"/>
</dbReference>
<gene>
    <name evidence="8" type="primary">comB</name>
    <name evidence="9" type="ORF">O9H85_10370</name>
</gene>
<name>A0ABT4Q7P5_9BACL</name>
<keyword evidence="5 8" id="KW-0378">Hydrolase</keyword>
<evidence type="ECO:0000256" key="3">
    <source>
        <dbReference type="ARBA" id="ARBA00012953"/>
    </source>
</evidence>
<dbReference type="InterPro" id="IPR036702">
    <property type="entry name" value="ComB-like_sf"/>
</dbReference>
<evidence type="ECO:0000256" key="7">
    <source>
        <dbReference type="ARBA" id="ARBA00033711"/>
    </source>
</evidence>
<evidence type="ECO:0000256" key="6">
    <source>
        <dbReference type="ARBA" id="ARBA00022842"/>
    </source>
</evidence>
<evidence type="ECO:0000256" key="2">
    <source>
        <dbReference type="ARBA" id="ARBA00009997"/>
    </source>
</evidence>
<comment type="catalytic activity">
    <reaction evidence="7 8">
        <text>(2R)-O-phospho-3-sulfolactate + H2O = (2R)-3-sulfolactate + phosphate</text>
        <dbReference type="Rhea" id="RHEA:23416"/>
        <dbReference type="ChEBI" id="CHEBI:15377"/>
        <dbReference type="ChEBI" id="CHEBI:15597"/>
        <dbReference type="ChEBI" id="CHEBI:43474"/>
        <dbReference type="ChEBI" id="CHEBI:58738"/>
        <dbReference type="EC" id="3.1.3.71"/>
    </reaction>
</comment>
<evidence type="ECO:0000313" key="9">
    <source>
        <dbReference type="EMBL" id="MCZ8512811.1"/>
    </source>
</evidence>
<proteinExistence type="inferred from homology"/>
<dbReference type="PANTHER" id="PTHR37311">
    <property type="entry name" value="2-PHOSPHOSULFOLACTATE PHOSPHATASE-RELATED"/>
    <property type="match status" value="1"/>
</dbReference>
<keyword evidence="6 8" id="KW-0460">Magnesium</keyword>
<reference evidence="9 10" key="1">
    <citation type="submission" date="2022-12" db="EMBL/GenBank/DDBJ databases">
        <title>Draft genome sequence of Paenibacillus sp. dW9.</title>
        <authorList>
            <person name="Choi E.-W."/>
            <person name="Kim D.-U."/>
        </authorList>
    </citation>
    <scope>NUCLEOTIDE SEQUENCE [LARGE SCALE GENOMIC DNA]</scope>
    <source>
        <strain evidence="10">dW9</strain>
    </source>
</reference>
<evidence type="ECO:0000256" key="5">
    <source>
        <dbReference type="ARBA" id="ARBA00022801"/>
    </source>
</evidence>
<organism evidence="9 10">
    <name type="scientific">Paenibacillus gyeongsangnamensis</name>
    <dbReference type="NCBI Taxonomy" id="3388067"/>
    <lineage>
        <taxon>Bacteria</taxon>
        <taxon>Bacillati</taxon>
        <taxon>Bacillota</taxon>
        <taxon>Bacilli</taxon>
        <taxon>Bacillales</taxon>
        <taxon>Paenibacillaceae</taxon>
        <taxon>Paenibacillus</taxon>
    </lineage>
</organism>
<dbReference type="SUPFAM" id="SSF142823">
    <property type="entry name" value="ComB-like"/>
    <property type="match status" value="1"/>
</dbReference>
<comment type="similarity">
    <text evidence="2 8">Belongs to the ComB family.</text>
</comment>
<comment type="cofactor">
    <cofactor evidence="1 8">
        <name>Mg(2+)</name>
        <dbReference type="ChEBI" id="CHEBI:18420"/>
    </cofactor>
</comment>
<evidence type="ECO:0000256" key="1">
    <source>
        <dbReference type="ARBA" id="ARBA00001946"/>
    </source>
</evidence>
<comment type="caution">
    <text evidence="9">The sequence shown here is derived from an EMBL/GenBank/DDBJ whole genome shotgun (WGS) entry which is preliminary data.</text>
</comment>
<sequence>MNIQVIPTVMEARTEELHHKTVVVIDVLRATSTLLTALVNGCKEVIPTETVNGAKSLQQEGDLLGGERGCKKIPGFDLGNSPLEYEPAAVTGKRIILTTTNGTRAIQKAGKISRILVGSLLNARACAARAMECGGELVILCSGTQDVFSLEDGLCAGAILDELIQIAGGAEPDNAQTSFKVNDFGLGMLYAYRGVRDRLTETLLASANGKRLTKLGCREDVLYCAQRNTIGIAPEVRGGKVEALTV</sequence>
<dbReference type="PANTHER" id="PTHR37311:SF1">
    <property type="entry name" value="2-PHOSPHOSULFOLACTATE PHOSPHATASE-RELATED"/>
    <property type="match status" value="1"/>
</dbReference>
<evidence type="ECO:0000256" key="8">
    <source>
        <dbReference type="HAMAP-Rule" id="MF_00490"/>
    </source>
</evidence>
<dbReference type="EMBL" id="JAQAGZ010000006">
    <property type="protein sequence ID" value="MCZ8512811.1"/>
    <property type="molecule type" value="Genomic_DNA"/>
</dbReference>
<dbReference type="Proteomes" id="UP001527882">
    <property type="component" value="Unassembled WGS sequence"/>
</dbReference>
<accession>A0ABT4Q7P5</accession>
<dbReference type="InterPro" id="IPR005238">
    <property type="entry name" value="ComB-like"/>
</dbReference>